<dbReference type="InterPro" id="IPR045339">
    <property type="entry name" value="DUF6534"/>
</dbReference>
<keyword evidence="1" id="KW-1133">Transmembrane helix</keyword>
<organism evidence="3 4">
    <name type="scientific">Suillus plorans</name>
    <dbReference type="NCBI Taxonomy" id="116603"/>
    <lineage>
        <taxon>Eukaryota</taxon>
        <taxon>Fungi</taxon>
        <taxon>Dikarya</taxon>
        <taxon>Basidiomycota</taxon>
        <taxon>Agaricomycotina</taxon>
        <taxon>Agaricomycetes</taxon>
        <taxon>Agaricomycetidae</taxon>
        <taxon>Boletales</taxon>
        <taxon>Suillineae</taxon>
        <taxon>Suillaceae</taxon>
        <taxon>Suillus</taxon>
    </lineage>
</organism>
<accession>A0A9P7DBT9</accession>
<feature type="domain" description="DUF6534" evidence="2">
    <location>
        <begin position="165"/>
        <end position="250"/>
    </location>
</feature>
<keyword evidence="1" id="KW-0472">Membrane</keyword>
<dbReference type="Proteomes" id="UP000719766">
    <property type="component" value="Unassembled WGS sequence"/>
</dbReference>
<name>A0A9P7DBT9_9AGAM</name>
<dbReference type="RefSeq" id="XP_041153905.1">
    <property type="nucleotide sequence ID" value="XM_041296011.1"/>
</dbReference>
<dbReference type="PANTHER" id="PTHR40465">
    <property type="entry name" value="CHROMOSOME 1, WHOLE GENOME SHOTGUN SEQUENCE"/>
    <property type="match status" value="1"/>
</dbReference>
<evidence type="ECO:0000259" key="2">
    <source>
        <dbReference type="Pfam" id="PF20152"/>
    </source>
</evidence>
<keyword evidence="4" id="KW-1185">Reference proteome</keyword>
<reference evidence="3" key="1">
    <citation type="journal article" date="2020" name="New Phytol.">
        <title>Comparative genomics reveals dynamic genome evolution in host specialist ectomycorrhizal fungi.</title>
        <authorList>
            <person name="Lofgren L.A."/>
            <person name="Nguyen N.H."/>
            <person name="Vilgalys R."/>
            <person name="Ruytinx J."/>
            <person name="Liao H.L."/>
            <person name="Branco S."/>
            <person name="Kuo A."/>
            <person name="LaButti K."/>
            <person name="Lipzen A."/>
            <person name="Andreopoulos W."/>
            <person name="Pangilinan J."/>
            <person name="Riley R."/>
            <person name="Hundley H."/>
            <person name="Na H."/>
            <person name="Barry K."/>
            <person name="Grigoriev I.V."/>
            <person name="Stajich J.E."/>
            <person name="Kennedy P.G."/>
        </authorList>
    </citation>
    <scope>NUCLEOTIDE SEQUENCE</scope>
    <source>
        <strain evidence="3">S12</strain>
    </source>
</reference>
<feature type="transmembrane region" description="Helical" evidence="1">
    <location>
        <begin position="155"/>
        <end position="175"/>
    </location>
</feature>
<dbReference type="OrthoDB" id="3206554at2759"/>
<gene>
    <name evidence="3" type="ORF">HD556DRAFT_1051218</name>
</gene>
<proteinExistence type="predicted"/>
<dbReference type="EMBL" id="JABBWE010000092">
    <property type="protein sequence ID" value="KAG1786464.1"/>
    <property type="molecule type" value="Genomic_DNA"/>
</dbReference>
<feature type="transmembrane region" description="Helical" evidence="1">
    <location>
        <begin position="82"/>
        <end position="104"/>
    </location>
</feature>
<dbReference type="PANTHER" id="PTHR40465:SF1">
    <property type="entry name" value="DUF6534 DOMAIN-CONTAINING PROTEIN"/>
    <property type="match status" value="1"/>
</dbReference>
<dbReference type="Pfam" id="PF20152">
    <property type="entry name" value="DUF6534"/>
    <property type="match status" value="1"/>
</dbReference>
<sequence length="338" mass="37390">MLSVPATYGALLLGGFVASALSGIVTVQSFVYFKLYPTDLPWRKAIVAVIWALDSVHTALVCASIWIYLIQNFGDTSNINDIPNTVAMTIALTAILTFIVHCFFAHRIHKLSHCDWRITAPLLVFAFLRLCSASVTTAEMIHLKTFTEFKREFRWVFTLGLALSSLVDVLIAVFLCHSLRANRKASSSMDYVINSVILYTLENNSLTSAATVVSMICWLVMPTNLIFMGLHFVISKLYANSLLATLNARKQLRQERAQRGLSAELPLAFPGLAPSNRFHSNHHNCSRVDPIGTKLEINVEKTVEYEVDADIVTSHSPSPSTISPKACCHPSEAISQMA</sequence>
<evidence type="ECO:0000313" key="3">
    <source>
        <dbReference type="EMBL" id="KAG1786464.1"/>
    </source>
</evidence>
<protein>
    <recommendedName>
        <fullName evidence="2">DUF6534 domain-containing protein</fullName>
    </recommendedName>
</protein>
<keyword evidence="1" id="KW-0812">Transmembrane</keyword>
<dbReference type="AlphaFoldDB" id="A0A9P7DBT9"/>
<evidence type="ECO:0000313" key="4">
    <source>
        <dbReference type="Proteomes" id="UP000719766"/>
    </source>
</evidence>
<dbReference type="GeneID" id="64589775"/>
<comment type="caution">
    <text evidence="3">The sequence shown here is derived from an EMBL/GenBank/DDBJ whole genome shotgun (WGS) entry which is preliminary data.</text>
</comment>
<feature type="transmembrane region" description="Helical" evidence="1">
    <location>
        <begin position="45"/>
        <end position="70"/>
    </location>
</feature>
<feature type="transmembrane region" description="Helical" evidence="1">
    <location>
        <begin position="116"/>
        <end position="135"/>
    </location>
</feature>
<evidence type="ECO:0000256" key="1">
    <source>
        <dbReference type="SAM" id="Phobius"/>
    </source>
</evidence>
<feature type="transmembrane region" description="Helical" evidence="1">
    <location>
        <begin position="6"/>
        <end position="33"/>
    </location>
</feature>